<protein>
    <submittedName>
        <fullName evidence="1">DUF3173 domain-containing protein</fullName>
    </submittedName>
</protein>
<dbReference type="EMBL" id="JARQBJ010000005">
    <property type="protein sequence ID" value="MDT2810895.1"/>
    <property type="molecule type" value="Genomic_DNA"/>
</dbReference>
<dbReference type="RefSeq" id="WP_016171849.1">
    <property type="nucleotide sequence ID" value="NZ_CABJBY010000005.1"/>
</dbReference>
<accession>A0AAW8U4P6</accession>
<gene>
    <name evidence="1" type="ORF">P7H43_10440</name>
</gene>
<dbReference type="AlphaFoldDB" id="A0AAW8U4P6"/>
<evidence type="ECO:0000313" key="2">
    <source>
        <dbReference type="Proteomes" id="UP001256711"/>
    </source>
</evidence>
<proteinExistence type="predicted"/>
<dbReference type="Pfam" id="PF11372">
    <property type="entry name" value="DUF3173"/>
    <property type="match status" value="1"/>
</dbReference>
<dbReference type="GeneID" id="77487146"/>
<dbReference type="InterPro" id="IPR021512">
    <property type="entry name" value="DUF3173"/>
</dbReference>
<name>A0AAW8U4P6_9ENTE</name>
<evidence type="ECO:0000313" key="1">
    <source>
        <dbReference type="EMBL" id="MDT2810895.1"/>
    </source>
</evidence>
<sequence length="63" mass="7535">MKTATRQDIIKLGFSRYYADKIFRECKALLVTNGYSFYRNSKIKRIPVSVIEEVLHISWEDEY</sequence>
<comment type="caution">
    <text evidence="1">The sequence shown here is derived from an EMBL/GenBank/DDBJ whole genome shotgun (WGS) entry which is preliminary data.</text>
</comment>
<organism evidence="1 2">
    <name type="scientific">Enterococcus asini</name>
    <dbReference type="NCBI Taxonomy" id="57732"/>
    <lineage>
        <taxon>Bacteria</taxon>
        <taxon>Bacillati</taxon>
        <taxon>Bacillota</taxon>
        <taxon>Bacilli</taxon>
        <taxon>Lactobacillales</taxon>
        <taxon>Enterococcaceae</taxon>
        <taxon>Enterococcus</taxon>
    </lineage>
</organism>
<reference evidence="1" key="1">
    <citation type="submission" date="2023-03" db="EMBL/GenBank/DDBJ databases">
        <authorList>
            <person name="Shen W."/>
            <person name="Cai J."/>
        </authorList>
    </citation>
    <scope>NUCLEOTIDE SEQUENCE</scope>
    <source>
        <strain evidence="1">B226-2</strain>
    </source>
</reference>
<dbReference type="Proteomes" id="UP001256711">
    <property type="component" value="Unassembled WGS sequence"/>
</dbReference>